<dbReference type="InterPro" id="IPR017938">
    <property type="entry name" value="Riboflavin_synthase-like_b-brl"/>
</dbReference>
<accession>A0A520MTR3</accession>
<dbReference type="Gene3D" id="2.40.30.20">
    <property type="match status" value="2"/>
</dbReference>
<dbReference type="NCBIfam" id="NF009566">
    <property type="entry name" value="PRK13020.1"/>
    <property type="match status" value="1"/>
</dbReference>
<evidence type="ECO:0000256" key="2">
    <source>
        <dbReference type="ARBA" id="ARBA00002803"/>
    </source>
</evidence>
<evidence type="ECO:0000259" key="11">
    <source>
        <dbReference type="PROSITE" id="PS51177"/>
    </source>
</evidence>
<evidence type="ECO:0000256" key="7">
    <source>
        <dbReference type="ARBA" id="ARBA00022679"/>
    </source>
</evidence>
<reference evidence="12 13" key="1">
    <citation type="submission" date="2019-02" db="EMBL/GenBank/DDBJ databases">
        <title>Prokaryotic population dynamics and viral predation in marine succession experiment using metagenomics: the confinement effect.</title>
        <authorList>
            <person name="Haro-Moreno J.M."/>
            <person name="Rodriguez-Valera F."/>
            <person name="Lopez-Perez M."/>
        </authorList>
    </citation>
    <scope>NUCLEOTIDE SEQUENCE [LARGE SCALE GENOMIC DNA]</scope>
    <source>
        <strain evidence="12">MED-G161</strain>
    </source>
</reference>
<proteinExistence type="predicted"/>
<protein>
    <recommendedName>
        <fullName evidence="5 9">Riboflavin synthase</fullName>
        <ecNumber evidence="4 9">2.5.1.9</ecNumber>
    </recommendedName>
</protein>
<dbReference type="PANTHER" id="PTHR21098">
    <property type="entry name" value="RIBOFLAVIN SYNTHASE ALPHA CHAIN"/>
    <property type="match status" value="1"/>
</dbReference>
<dbReference type="GO" id="GO:0009231">
    <property type="term" value="P:riboflavin biosynthetic process"/>
    <property type="evidence" value="ECO:0007669"/>
    <property type="project" value="UniProtKB-KW"/>
</dbReference>
<comment type="catalytic activity">
    <reaction evidence="1">
        <text>2 6,7-dimethyl-8-(1-D-ribityl)lumazine + H(+) = 5-amino-6-(D-ribitylamino)uracil + riboflavin</text>
        <dbReference type="Rhea" id="RHEA:20772"/>
        <dbReference type="ChEBI" id="CHEBI:15378"/>
        <dbReference type="ChEBI" id="CHEBI:15934"/>
        <dbReference type="ChEBI" id="CHEBI:57986"/>
        <dbReference type="ChEBI" id="CHEBI:58201"/>
        <dbReference type="EC" id="2.5.1.9"/>
    </reaction>
</comment>
<comment type="pathway">
    <text evidence="3">Cofactor biosynthesis; riboflavin biosynthesis; riboflavin from 2-hydroxy-3-oxobutyl phosphate and 5-amino-6-(D-ribitylamino)uracil: step 2/2.</text>
</comment>
<dbReference type="PANTHER" id="PTHR21098:SF0">
    <property type="entry name" value="RIBOFLAVIN SYNTHASE"/>
    <property type="match status" value="1"/>
</dbReference>
<feature type="domain" description="Lumazine-binding" evidence="11">
    <location>
        <begin position="1"/>
        <end position="97"/>
    </location>
</feature>
<keyword evidence="8" id="KW-0677">Repeat</keyword>
<dbReference type="Proteomes" id="UP000315498">
    <property type="component" value="Unassembled WGS sequence"/>
</dbReference>
<evidence type="ECO:0000256" key="5">
    <source>
        <dbReference type="ARBA" id="ARBA00013950"/>
    </source>
</evidence>
<sequence length="204" mass="22271">MFSGIVQGTGKVSKVISNKDHISLEISAPKNFNKGLKKGASISVDGVCLTSVDKGINKLRFDVIEETIARTNLKEIEKGSIVNLERSITASTEIGGHLMSGHIHCTGKIKKILNKKSTRDIIVDFPKKFKEYIFEKGYIGLNGCSLTLGKVNKSSFCLHLIPETLMVTNLDKLNVGALVNIEIDQNTISVVETVKNTLAAQKSR</sequence>
<dbReference type="CDD" id="cd00402">
    <property type="entry name" value="Riboflavin_synthase_like"/>
    <property type="match status" value="1"/>
</dbReference>
<dbReference type="NCBIfam" id="TIGR00187">
    <property type="entry name" value="ribE"/>
    <property type="match status" value="1"/>
</dbReference>
<evidence type="ECO:0000256" key="8">
    <source>
        <dbReference type="ARBA" id="ARBA00022737"/>
    </source>
</evidence>
<keyword evidence="6" id="KW-0686">Riboflavin biosynthesis</keyword>
<evidence type="ECO:0000313" key="13">
    <source>
        <dbReference type="Proteomes" id="UP000315498"/>
    </source>
</evidence>
<comment type="caution">
    <text evidence="12">The sequence shown here is derived from an EMBL/GenBank/DDBJ whole genome shotgun (WGS) entry which is preliminary data.</text>
</comment>
<evidence type="ECO:0000256" key="3">
    <source>
        <dbReference type="ARBA" id="ARBA00004887"/>
    </source>
</evidence>
<dbReference type="EMBL" id="SHBG01000017">
    <property type="protein sequence ID" value="RZO24615.1"/>
    <property type="molecule type" value="Genomic_DNA"/>
</dbReference>
<evidence type="ECO:0000256" key="1">
    <source>
        <dbReference type="ARBA" id="ARBA00000968"/>
    </source>
</evidence>
<feature type="repeat" description="Lumazine-binding" evidence="10">
    <location>
        <begin position="98"/>
        <end position="194"/>
    </location>
</feature>
<keyword evidence="7" id="KW-0808">Transferase</keyword>
<dbReference type="SUPFAM" id="SSF63380">
    <property type="entry name" value="Riboflavin synthase domain-like"/>
    <property type="match status" value="2"/>
</dbReference>
<evidence type="ECO:0000256" key="4">
    <source>
        <dbReference type="ARBA" id="ARBA00012827"/>
    </source>
</evidence>
<feature type="repeat" description="Lumazine-binding" evidence="10">
    <location>
        <begin position="1"/>
        <end position="97"/>
    </location>
</feature>
<evidence type="ECO:0000256" key="9">
    <source>
        <dbReference type="NCBIfam" id="TIGR00187"/>
    </source>
</evidence>
<evidence type="ECO:0000256" key="10">
    <source>
        <dbReference type="PROSITE-ProRule" id="PRU00524"/>
    </source>
</evidence>
<dbReference type="FunFam" id="2.40.30.20:FF:000003">
    <property type="entry name" value="Riboflavin synthase, alpha subunit"/>
    <property type="match status" value="1"/>
</dbReference>
<dbReference type="InterPro" id="IPR026017">
    <property type="entry name" value="Lumazine-bd_dom"/>
</dbReference>
<dbReference type="PIRSF" id="PIRSF000498">
    <property type="entry name" value="Riboflavin_syn_A"/>
    <property type="match status" value="1"/>
</dbReference>
<dbReference type="Pfam" id="PF00677">
    <property type="entry name" value="Lum_binding"/>
    <property type="match status" value="2"/>
</dbReference>
<evidence type="ECO:0000313" key="12">
    <source>
        <dbReference type="EMBL" id="RZO24615.1"/>
    </source>
</evidence>
<feature type="domain" description="Lumazine-binding" evidence="11">
    <location>
        <begin position="98"/>
        <end position="194"/>
    </location>
</feature>
<dbReference type="AlphaFoldDB" id="A0A520MTR3"/>
<name>A0A520MTR3_9GAMM</name>
<dbReference type="InterPro" id="IPR001783">
    <property type="entry name" value="Lumazine-bd"/>
</dbReference>
<dbReference type="InterPro" id="IPR023366">
    <property type="entry name" value="ATP_synth_asu-like_sf"/>
</dbReference>
<dbReference type="GO" id="GO:0004746">
    <property type="term" value="F:riboflavin synthase activity"/>
    <property type="evidence" value="ECO:0007669"/>
    <property type="project" value="UniProtKB-UniRule"/>
</dbReference>
<gene>
    <name evidence="12" type="ORF">EVA94_02400</name>
</gene>
<organism evidence="12 13">
    <name type="scientific">SAR86 cluster bacterium</name>
    <dbReference type="NCBI Taxonomy" id="2030880"/>
    <lineage>
        <taxon>Bacteria</taxon>
        <taxon>Pseudomonadati</taxon>
        <taxon>Pseudomonadota</taxon>
        <taxon>Gammaproteobacteria</taxon>
        <taxon>SAR86 cluster</taxon>
    </lineage>
</organism>
<evidence type="ECO:0000256" key="6">
    <source>
        <dbReference type="ARBA" id="ARBA00022619"/>
    </source>
</evidence>
<dbReference type="EC" id="2.5.1.9" evidence="4 9"/>
<dbReference type="PROSITE" id="PS51177">
    <property type="entry name" value="LUMAZINE_BIND"/>
    <property type="match status" value="2"/>
</dbReference>
<dbReference type="NCBIfam" id="NF006767">
    <property type="entry name" value="PRK09289.1"/>
    <property type="match status" value="1"/>
</dbReference>
<comment type="function">
    <text evidence="2">Catalyzes the dismutation of two molecules of 6,7-dimethyl-8-ribityllumazine, resulting in the formation of riboflavin and 5-amino-6-(D-ribitylamino)uracil.</text>
</comment>